<reference evidence="5" key="1">
    <citation type="submission" date="2025-08" db="UniProtKB">
        <authorList>
            <consortium name="Ensembl"/>
        </authorList>
    </citation>
    <scope>IDENTIFICATION</scope>
</reference>
<dbReference type="AlphaFoldDB" id="A0A667FHL4"/>
<evidence type="ECO:0000256" key="2">
    <source>
        <dbReference type="ARBA" id="ARBA00022980"/>
    </source>
</evidence>
<evidence type="ECO:0000256" key="3">
    <source>
        <dbReference type="ARBA" id="ARBA00023274"/>
    </source>
</evidence>
<dbReference type="GO" id="GO:1990904">
    <property type="term" value="C:ribonucleoprotein complex"/>
    <property type="evidence" value="ECO:0007669"/>
    <property type="project" value="UniProtKB-KW"/>
</dbReference>
<protein>
    <recommendedName>
        <fullName evidence="7">Ribosomal protein S7 domain-containing protein</fullName>
    </recommendedName>
</protein>
<dbReference type="GO" id="GO:0005840">
    <property type="term" value="C:ribosome"/>
    <property type="evidence" value="ECO:0007669"/>
    <property type="project" value="UniProtKB-KW"/>
</dbReference>
<proteinExistence type="inferred from homology"/>
<dbReference type="InterPro" id="IPR036823">
    <property type="entry name" value="Ribosomal_uS7_dom_sf"/>
</dbReference>
<name>A0A667FHL4_LYNCA</name>
<evidence type="ECO:0008006" key="7">
    <source>
        <dbReference type="Google" id="ProtNLM"/>
    </source>
</evidence>
<evidence type="ECO:0000313" key="6">
    <source>
        <dbReference type="Proteomes" id="UP000472241"/>
    </source>
</evidence>
<keyword evidence="3" id="KW-0687">Ribonucleoprotein</keyword>
<keyword evidence="2" id="KW-0689">Ribosomal protein</keyword>
<reference evidence="5" key="2">
    <citation type="submission" date="2025-09" db="UniProtKB">
        <authorList>
            <consortium name="Ensembl"/>
        </authorList>
    </citation>
    <scope>IDENTIFICATION</scope>
</reference>
<organism evidence="5 6">
    <name type="scientific">Lynx canadensis</name>
    <name type="common">Canada lynx</name>
    <name type="synonym">Felis canadensis</name>
    <dbReference type="NCBI Taxonomy" id="61383"/>
    <lineage>
        <taxon>Eukaryota</taxon>
        <taxon>Metazoa</taxon>
        <taxon>Chordata</taxon>
        <taxon>Craniata</taxon>
        <taxon>Vertebrata</taxon>
        <taxon>Euteleostomi</taxon>
        <taxon>Mammalia</taxon>
        <taxon>Eutheria</taxon>
        <taxon>Laurasiatheria</taxon>
        <taxon>Carnivora</taxon>
        <taxon>Feliformia</taxon>
        <taxon>Felidae</taxon>
        <taxon>Felinae</taxon>
        <taxon>Lynx</taxon>
    </lineage>
</organism>
<feature type="region of interest" description="Disordered" evidence="4">
    <location>
        <begin position="123"/>
        <end position="149"/>
    </location>
</feature>
<comment type="similarity">
    <text evidence="1">Belongs to the universal ribosomal protein uS7 family.</text>
</comment>
<dbReference type="PANTHER" id="PTHR11205">
    <property type="entry name" value="RIBOSOMAL PROTEIN S7"/>
    <property type="match status" value="1"/>
</dbReference>
<evidence type="ECO:0000256" key="1">
    <source>
        <dbReference type="ARBA" id="ARBA00007151"/>
    </source>
</evidence>
<dbReference type="Gene3D" id="1.10.455.10">
    <property type="entry name" value="Ribosomal protein S7 domain"/>
    <property type="match status" value="1"/>
</dbReference>
<dbReference type="InterPro" id="IPR000235">
    <property type="entry name" value="Ribosomal_uS7"/>
</dbReference>
<dbReference type="SUPFAM" id="SSF47973">
    <property type="entry name" value="Ribosomal protein S7"/>
    <property type="match status" value="1"/>
</dbReference>
<dbReference type="Proteomes" id="UP000472241">
    <property type="component" value="Unplaced"/>
</dbReference>
<accession>A0A667FHL4</accession>
<sequence length="203" mass="22846">VTEWEMVQPASQRPLTSKPLGKWSTNDVQMSAVSLKDYIAVKQNVPKYLSRSTGHYAAKCFLKAWRLAVEGLTNSMTLHGHNNGKQLMTMPVAKCTLEIIYLLTGEKQHIIPPRLFWEDSTRTGRTRTGKHQATDVSPLRRGNQGPSNSYAIKKHELESVLRSNHWSPGCGPDKPDCPPQSGWKQNLVSVLREIPEVILNFCK</sequence>
<evidence type="ECO:0000313" key="5">
    <source>
        <dbReference type="Ensembl" id="ENSLCNP00005001371.1"/>
    </source>
</evidence>
<evidence type="ECO:0000256" key="4">
    <source>
        <dbReference type="SAM" id="MobiDB-lite"/>
    </source>
</evidence>
<dbReference type="Ensembl" id="ENSLCNT00005001555.1">
    <property type="protein sequence ID" value="ENSLCNP00005001371.1"/>
    <property type="gene ID" value="ENSLCNG00005000977.1"/>
</dbReference>
<dbReference type="GO" id="GO:0006412">
    <property type="term" value="P:translation"/>
    <property type="evidence" value="ECO:0007669"/>
    <property type="project" value="InterPro"/>
</dbReference>
<keyword evidence="6" id="KW-1185">Reference proteome</keyword>